<dbReference type="Gene3D" id="3.40.50.300">
    <property type="entry name" value="P-loop containing nucleotide triphosphate hydrolases"/>
    <property type="match status" value="2"/>
</dbReference>
<dbReference type="Proteomes" id="UP000595897">
    <property type="component" value="Chromosome"/>
</dbReference>
<dbReference type="GO" id="GO:0000725">
    <property type="term" value="P:recombinational repair"/>
    <property type="evidence" value="ECO:0007669"/>
    <property type="project" value="TreeGrafter"/>
</dbReference>
<keyword evidence="2 11" id="KW-0547">Nucleotide-binding</keyword>
<evidence type="ECO:0000256" key="7">
    <source>
        <dbReference type="ARBA" id="ARBA00023235"/>
    </source>
</evidence>
<dbReference type="Pfam" id="PF00580">
    <property type="entry name" value="UvrD-helicase"/>
    <property type="match status" value="1"/>
</dbReference>
<dbReference type="PROSITE" id="PS51217">
    <property type="entry name" value="UVRD_HELICASE_CTER"/>
    <property type="match status" value="1"/>
</dbReference>
<accession>A0A7R7EJQ5</accession>
<dbReference type="PROSITE" id="PS51198">
    <property type="entry name" value="UVRD_HELICASE_ATP_BIND"/>
    <property type="match status" value="1"/>
</dbReference>
<evidence type="ECO:0000313" key="15">
    <source>
        <dbReference type="EMBL" id="BCN29717.1"/>
    </source>
</evidence>
<evidence type="ECO:0000256" key="3">
    <source>
        <dbReference type="ARBA" id="ARBA00022801"/>
    </source>
</evidence>
<reference evidence="15 16" key="1">
    <citation type="submission" date="2020-11" db="EMBL/GenBank/DDBJ databases">
        <title>Draft genome sequencing of a Lachnospiraceae strain isolated from anoxic soil subjected to BSD treatment.</title>
        <authorList>
            <person name="Uek A."/>
            <person name="Tonouchi A."/>
        </authorList>
    </citation>
    <scope>NUCLEOTIDE SEQUENCE [LARGE SCALE GENOMIC DNA]</scope>
    <source>
        <strain evidence="15 16">TB5</strain>
    </source>
</reference>
<evidence type="ECO:0000256" key="8">
    <source>
        <dbReference type="ARBA" id="ARBA00034617"/>
    </source>
</evidence>
<evidence type="ECO:0000256" key="11">
    <source>
        <dbReference type="PROSITE-ProRule" id="PRU00560"/>
    </source>
</evidence>
<dbReference type="PANTHER" id="PTHR11070:SF2">
    <property type="entry name" value="ATP-DEPENDENT DNA HELICASE SRS2"/>
    <property type="match status" value="1"/>
</dbReference>
<keyword evidence="12" id="KW-1133">Transmembrane helix</keyword>
<dbReference type="AlphaFoldDB" id="A0A7R7EJQ5"/>
<dbReference type="GO" id="GO:0003677">
    <property type="term" value="F:DNA binding"/>
    <property type="evidence" value="ECO:0007669"/>
    <property type="project" value="UniProtKB-KW"/>
</dbReference>
<keyword evidence="12" id="KW-0472">Membrane</keyword>
<comment type="catalytic activity">
    <reaction evidence="10">
        <text>ATP + H2O = ADP + phosphate + H(+)</text>
        <dbReference type="Rhea" id="RHEA:13065"/>
        <dbReference type="ChEBI" id="CHEBI:15377"/>
        <dbReference type="ChEBI" id="CHEBI:15378"/>
        <dbReference type="ChEBI" id="CHEBI:30616"/>
        <dbReference type="ChEBI" id="CHEBI:43474"/>
        <dbReference type="ChEBI" id="CHEBI:456216"/>
        <dbReference type="EC" id="5.6.2.4"/>
    </reaction>
</comment>
<evidence type="ECO:0000256" key="12">
    <source>
        <dbReference type="SAM" id="Phobius"/>
    </source>
</evidence>
<dbReference type="GO" id="GO:0033202">
    <property type="term" value="C:DNA helicase complex"/>
    <property type="evidence" value="ECO:0007669"/>
    <property type="project" value="TreeGrafter"/>
</dbReference>
<dbReference type="CDD" id="cd17932">
    <property type="entry name" value="DEXQc_UvrD"/>
    <property type="match status" value="1"/>
</dbReference>
<evidence type="ECO:0000259" key="14">
    <source>
        <dbReference type="PROSITE" id="PS51217"/>
    </source>
</evidence>
<keyword evidence="16" id="KW-1185">Reference proteome</keyword>
<dbReference type="SUPFAM" id="SSF52540">
    <property type="entry name" value="P-loop containing nucleoside triphosphate hydrolases"/>
    <property type="match status" value="1"/>
</dbReference>
<organism evidence="15 16">
    <name type="scientific">Anaeromicropila herbilytica</name>
    <dbReference type="NCBI Taxonomy" id="2785025"/>
    <lineage>
        <taxon>Bacteria</taxon>
        <taxon>Bacillati</taxon>
        <taxon>Bacillota</taxon>
        <taxon>Clostridia</taxon>
        <taxon>Lachnospirales</taxon>
        <taxon>Lachnospiraceae</taxon>
        <taxon>Anaeromicropila</taxon>
    </lineage>
</organism>
<evidence type="ECO:0000259" key="13">
    <source>
        <dbReference type="PROSITE" id="PS51198"/>
    </source>
</evidence>
<keyword evidence="4 11" id="KW-0347">Helicase</keyword>
<sequence length="670" mass="79127">MDYNEAQRQAIHHKDGPMLVLAGPGSGKTLVITRRTKNLIEEYGIDPRKILVITFTKAAAGEMKERFLKLMGNVSVAVSFGTFHAIFFTILKYAYNYNSSNIISEEQRMQYFREIIAKLDLEIEDEKDFISGVMSEISLVKGERMDLEHYYSMNCSEDIFTKIYKEYDNRLRRANLIDFDDMLILCYELLKEREDILKIWQNRFEYILIDEFQDINKVQYDIITLLAKPKNNLFIVGDDDQSIYRFRGAKPEIMLNFEKDYKDTKKILLGINYRSTKKIVEAAGRVVKNNKNRFEKNITTTNDVGDEVQILTFKELNDQNEQVVKEILEYQKKGIPYSEIAVLFRTNTQPRALLEKMMEYNIPFRMKDSMPNIYEHWIAKNILSYIQIALGGRDRGHFLQIINRPKRYISRECFTNPAVDMEEIKSYYSDKEWMLDRIMKLEYDLTMLKKMNPYAAINYIRKGIGYDEYLVEYANFRRIKSEELLETANEIEESAKKFKTFDEWFSHIEEYGNELKEQSKNRNKKEFDAVEMATMHSSKGLEYQVVFIVDANEGITPHRKALTDADLEEERRMFYVAMTRAKKKLHIYSVKERYNKELQISRFVGEILIDATDLKENTLIEHKMYGPGKIKKNEDGKLIIYFERLRKDRVVDLKFCLANQLLTVVNNKKA</sequence>
<dbReference type="GO" id="GO:0043138">
    <property type="term" value="F:3'-5' DNA helicase activity"/>
    <property type="evidence" value="ECO:0007669"/>
    <property type="project" value="UniProtKB-EC"/>
</dbReference>
<dbReference type="CDD" id="cd18807">
    <property type="entry name" value="SF1_C_UvrD"/>
    <property type="match status" value="1"/>
</dbReference>
<protein>
    <recommendedName>
        <fullName evidence="9">DNA 3'-5' helicase</fullName>
        <ecNumber evidence="9">5.6.2.4</ecNumber>
    </recommendedName>
</protein>
<keyword evidence="5 11" id="KW-0067">ATP-binding</keyword>
<dbReference type="InterPro" id="IPR000212">
    <property type="entry name" value="DNA_helicase_UvrD/REP"/>
</dbReference>
<dbReference type="RefSeq" id="WP_271714981.1">
    <property type="nucleotide sequence ID" value="NZ_AP024169.1"/>
</dbReference>
<feature type="binding site" evidence="11">
    <location>
        <begin position="22"/>
        <end position="29"/>
    </location>
    <ligand>
        <name>ATP</name>
        <dbReference type="ChEBI" id="CHEBI:30616"/>
    </ligand>
</feature>
<comment type="catalytic activity">
    <reaction evidence="8">
        <text>Couples ATP hydrolysis with the unwinding of duplex DNA by translocating in the 3'-5' direction.</text>
        <dbReference type="EC" id="5.6.2.4"/>
    </reaction>
</comment>
<dbReference type="Gene3D" id="1.10.10.160">
    <property type="match status" value="1"/>
</dbReference>
<evidence type="ECO:0000256" key="6">
    <source>
        <dbReference type="ARBA" id="ARBA00023125"/>
    </source>
</evidence>
<feature type="domain" description="UvrD-like helicase C-terminal" evidence="14">
    <location>
        <begin position="277"/>
        <end position="540"/>
    </location>
</feature>
<keyword evidence="12" id="KW-0812">Transmembrane</keyword>
<dbReference type="EMBL" id="AP024169">
    <property type="protein sequence ID" value="BCN29717.1"/>
    <property type="molecule type" value="Genomic_DNA"/>
</dbReference>
<evidence type="ECO:0000256" key="2">
    <source>
        <dbReference type="ARBA" id="ARBA00022741"/>
    </source>
</evidence>
<dbReference type="KEGG" id="ahb:bsdtb5_10120"/>
<dbReference type="EC" id="5.6.2.4" evidence="9"/>
<keyword evidence="3 11" id="KW-0378">Hydrolase</keyword>
<dbReference type="InterPro" id="IPR014017">
    <property type="entry name" value="DNA_helicase_UvrD-like_C"/>
</dbReference>
<name>A0A7R7EJQ5_9FIRM</name>
<evidence type="ECO:0000256" key="1">
    <source>
        <dbReference type="ARBA" id="ARBA00009922"/>
    </source>
</evidence>
<dbReference type="Pfam" id="PF13361">
    <property type="entry name" value="UvrD_C"/>
    <property type="match status" value="1"/>
</dbReference>
<feature type="transmembrane region" description="Helical" evidence="12">
    <location>
        <begin position="74"/>
        <end position="95"/>
    </location>
</feature>
<dbReference type="InterPro" id="IPR013986">
    <property type="entry name" value="DExx_box_DNA_helicase_dom_sf"/>
</dbReference>
<dbReference type="GO" id="GO:0016787">
    <property type="term" value="F:hydrolase activity"/>
    <property type="evidence" value="ECO:0007669"/>
    <property type="project" value="UniProtKB-UniRule"/>
</dbReference>
<comment type="similarity">
    <text evidence="1">Belongs to the helicase family. UvrD subfamily.</text>
</comment>
<dbReference type="InterPro" id="IPR014016">
    <property type="entry name" value="UvrD-like_ATP-bd"/>
</dbReference>
<evidence type="ECO:0000256" key="4">
    <source>
        <dbReference type="ARBA" id="ARBA00022806"/>
    </source>
</evidence>
<dbReference type="InterPro" id="IPR027417">
    <property type="entry name" value="P-loop_NTPase"/>
</dbReference>
<dbReference type="GO" id="GO:0005829">
    <property type="term" value="C:cytosol"/>
    <property type="evidence" value="ECO:0007669"/>
    <property type="project" value="TreeGrafter"/>
</dbReference>
<evidence type="ECO:0000256" key="5">
    <source>
        <dbReference type="ARBA" id="ARBA00022840"/>
    </source>
</evidence>
<evidence type="ECO:0000313" key="16">
    <source>
        <dbReference type="Proteomes" id="UP000595897"/>
    </source>
</evidence>
<dbReference type="GO" id="GO:0005524">
    <property type="term" value="F:ATP binding"/>
    <property type="evidence" value="ECO:0007669"/>
    <property type="project" value="UniProtKB-UniRule"/>
</dbReference>
<keyword evidence="7" id="KW-0413">Isomerase</keyword>
<gene>
    <name evidence="15" type="ORF">bsdtb5_10120</name>
</gene>
<dbReference type="Gene3D" id="1.10.486.10">
    <property type="entry name" value="PCRA, domain 4"/>
    <property type="match status" value="1"/>
</dbReference>
<evidence type="ECO:0000256" key="9">
    <source>
        <dbReference type="ARBA" id="ARBA00034808"/>
    </source>
</evidence>
<feature type="domain" description="UvrD-like helicase ATP-binding" evidence="13">
    <location>
        <begin position="1"/>
        <end position="276"/>
    </location>
</feature>
<keyword evidence="6" id="KW-0238">DNA-binding</keyword>
<dbReference type="PANTHER" id="PTHR11070">
    <property type="entry name" value="UVRD / RECB / PCRA DNA HELICASE FAMILY MEMBER"/>
    <property type="match status" value="1"/>
</dbReference>
<proteinExistence type="inferred from homology"/>
<evidence type="ECO:0000256" key="10">
    <source>
        <dbReference type="ARBA" id="ARBA00048988"/>
    </source>
</evidence>